<dbReference type="Proteomes" id="UP000199409">
    <property type="component" value="Unassembled WGS sequence"/>
</dbReference>
<dbReference type="PANTHER" id="PTHR44591">
    <property type="entry name" value="STRESS RESPONSE REGULATOR PROTEIN 1"/>
    <property type="match status" value="1"/>
</dbReference>
<dbReference type="SMART" id="SM00448">
    <property type="entry name" value="REC"/>
    <property type="match status" value="1"/>
</dbReference>
<evidence type="ECO:0000313" key="5">
    <source>
        <dbReference type="EMBL" id="SEA62397.1"/>
    </source>
</evidence>
<dbReference type="InterPro" id="IPR011006">
    <property type="entry name" value="CheY-like_superfamily"/>
</dbReference>
<evidence type="ECO:0000259" key="4">
    <source>
        <dbReference type="PROSITE" id="PS50110"/>
    </source>
</evidence>
<evidence type="ECO:0000313" key="6">
    <source>
        <dbReference type="Proteomes" id="UP000199409"/>
    </source>
</evidence>
<organism evidence="5 6">
    <name type="scientific">Desulfuromusa kysingii</name>
    <dbReference type="NCBI Taxonomy" id="37625"/>
    <lineage>
        <taxon>Bacteria</taxon>
        <taxon>Pseudomonadati</taxon>
        <taxon>Thermodesulfobacteriota</taxon>
        <taxon>Desulfuromonadia</taxon>
        <taxon>Desulfuromonadales</taxon>
        <taxon>Geopsychrobacteraceae</taxon>
        <taxon>Desulfuromusa</taxon>
    </lineage>
</organism>
<dbReference type="InterPro" id="IPR001789">
    <property type="entry name" value="Sig_transdc_resp-reg_receiver"/>
</dbReference>
<dbReference type="EMBL" id="FNQN01000008">
    <property type="protein sequence ID" value="SEA62397.1"/>
    <property type="molecule type" value="Genomic_DNA"/>
</dbReference>
<feature type="domain" description="Response regulatory" evidence="4">
    <location>
        <begin position="4"/>
        <end position="123"/>
    </location>
</feature>
<reference evidence="5 6" key="1">
    <citation type="submission" date="2016-10" db="EMBL/GenBank/DDBJ databases">
        <authorList>
            <person name="de Groot N.N."/>
        </authorList>
    </citation>
    <scope>NUCLEOTIDE SEQUENCE [LARGE SCALE GENOMIC DNA]</scope>
    <source>
        <strain evidence="5 6">DSM 7343</strain>
    </source>
</reference>
<dbReference type="InterPro" id="IPR050595">
    <property type="entry name" value="Bact_response_regulator"/>
</dbReference>
<keyword evidence="2" id="KW-0902">Two-component regulatory system</keyword>
<accession>A0A1H4CPW4</accession>
<dbReference type="Gene3D" id="3.40.50.2300">
    <property type="match status" value="1"/>
</dbReference>
<dbReference type="STRING" id="37625.SAMN05660420_02659"/>
<proteinExistence type="predicted"/>
<dbReference type="OrthoDB" id="9786548at2"/>
<dbReference type="Pfam" id="PF00072">
    <property type="entry name" value="Response_reg"/>
    <property type="match status" value="1"/>
</dbReference>
<evidence type="ECO:0000256" key="2">
    <source>
        <dbReference type="ARBA" id="ARBA00023012"/>
    </source>
</evidence>
<dbReference type="PANTHER" id="PTHR44591:SF14">
    <property type="entry name" value="PROTEIN PILG"/>
    <property type="match status" value="1"/>
</dbReference>
<dbReference type="SUPFAM" id="SSF52172">
    <property type="entry name" value="CheY-like"/>
    <property type="match status" value="1"/>
</dbReference>
<dbReference type="PROSITE" id="PS50110">
    <property type="entry name" value="RESPONSE_REGULATORY"/>
    <property type="match status" value="1"/>
</dbReference>
<feature type="modified residue" description="4-aspartylphosphate" evidence="3">
    <location>
        <position position="56"/>
    </location>
</feature>
<gene>
    <name evidence="5" type="ORF">SAMN05660420_02659</name>
</gene>
<keyword evidence="6" id="KW-1185">Reference proteome</keyword>
<protein>
    <submittedName>
        <fullName evidence="5">Two-component system, chemotaxis family, response regulator CheY</fullName>
    </submittedName>
</protein>
<keyword evidence="1 3" id="KW-0597">Phosphoprotein</keyword>
<dbReference type="AlphaFoldDB" id="A0A1H4CPW4"/>
<name>A0A1H4CPW4_9BACT</name>
<dbReference type="GO" id="GO:0000160">
    <property type="term" value="P:phosphorelay signal transduction system"/>
    <property type="evidence" value="ECO:0007669"/>
    <property type="project" value="UniProtKB-KW"/>
</dbReference>
<evidence type="ECO:0000256" key="1">
    <source>
        <dbReference type="ARBA" id="ARBA00022553"/>
    </source>
</evidence>
<dbReference type="RefSeq" id="WP_092349518.1">
    <property type="nucleotide sequence ID" value="NZ_FNQN01000008.1"/>
</dbReference>
<evidence type="ECO:0000256" key="3">
    <source>
        <dbReference type="PROSITE-ProRule" id="PRU00169"/>
    </source>
</evidence>
<sequence length="123" mass="13189">MGKTVLIVDDSNTMRKIVSRSLRQAGIDFDQILEAADGQEALDVLGANKVDVVLSDINMPNMTGLEFLKAKAEDDAIKDIPVVMISTETGADIIDEAKSYGAKGAIKKPFTPDLINETLGPLL</sequence>